<feature type="active site" evidence="4">
    <location>
        <position position="251"/>
    </location>
</feature>
<keyword evidence="8" id="KW-1185">Reference proteome</keyword>
<dbReference type="InterPro" id="IPR012394">
    <property type="entry name" value="Aldehyde_DH_NAD(P)"/>
</dbReference>
<name>A0ABU8N1P3_9PSEU</name>
<dbReference type="SUPFAM" id="SSF53720">
    <property type="entry name" value="ALDH-like"/>
    <property type="match status" value="1"/>
</dbReference>
<evidence type="ECO:0000313" key="8">
    <source>
        <dbReference type="Proteomes" id="UP001370100"/>
    </source>
</evidence>
<dbReference type="InterPro" id="IPR016162">
    <property type="entry name" value="Ald_DH_N"/>
</dbReference>
<dbReference type="Proteomes" id="UP001370100">
    <property type="component" value="Unassembled WGS sequence"/>
</dbReference>
<sequence length="506" mass="53779">MTSTRDAGTVPAATQQTTFDSLDPRTGAVIASYPRHTPEQVEATVARARRASRWWTDLGFDGRAHKLAAWRQLIDRRREELAAVVSRETGKPLDDARIEGILALDHLHWAAKHAAKVLGPRNAAAGLLMINHKATVEYPPMGVIGVLGPWNYPVFTPMGSIVYALAAGNTVVFKPSELTPGVGKWLVDSFAEAVGADDNADAVFQLVTGEGETGAALCRAGVDKVAFTGSTATAKKVMTTCAESLTPVLVECGGKDALLVDADADLDDAAAAVVWGAMSNAGQTCVGVERVYVVDAVAEDLLDRVARRAANVTPGGAPDSQYGPITMPSQLGIISGQIDDALTRGGRAVVGGRESVRAPYVEPVVLADVPEDSTAVTDETFGPTVVVNRVRDIDEAVERANASRYGLGASVFATKRGHEVARRLRAGMVSVNGVIAFAGIPSLPFGGVGDSGFGRIHGVDGLREFTRPLAISERRFRSVNIMTFERPRWVVRFLTRLVSVLYGRRG</sequence>
<dbReference type="Pfam" id="PF00171">
    <property type="entry name" value="Aldedh"/>
    <property type="match status" value="1"/>
</dbReference>
<dbReference type="PIRSF" id="PIRSF036492">
    <property type="entry name" value="ALDH"/>
    <property type="match status" value="1"/>
</dbReference>
<dbReference type="InterPro" id="IPR015590">
    <property type="entry name" value="Aldehyde_DH_dom"/>
</dbReference>
<dbReference type="InterPro" id="IPR016161">
    <property type="entry name" value="Ald_DH/histidinol_DH"/>
</dbReference>
<comment type="similarity">
    <text evidence="1 3 5">Belongs to the aldehyde dehydrogenase family.</text>
</comment>
<evidence type="ECO:0000259" key="6">
    <source>
        <dbReference type="Pfam" id="PF00171"/>
    </source>
</evidence>
<evidence type="ECO:0000256" key="3">
    <source>
        <dbReference type="PIRNR" id="PIRNR036492"/>
    </source>
</evidence>
<gene>
    <name evidence="7" type="ORF">WCD41_03965</name>
</gene>
<reference evidence="7 8" key="1">
    <citation type="submission" date="2024-03" db="EMBL/GenBank/DDBJ databases">
        <title>Actinomycetospora sp. OC33-EN06, a novel actinomycete isolated from wild orchid (Aerides multiflora).</title>
        <authorList>
            <person name="Suriyachadkun C."/>
        </authorList>
    </citation>
    <scope>NUCLEOTIDE SEQUENCE [LARGE SCALE GENOMIC DNA]</scope>
    <source>
        <strain evidence="7 8">OC33-EN06</strain>
    </source>
</reference>
<evidence type="ECO:0000313" key="7">
    <source>
        <dbReference type="EMBL" id="MEJ2885593.1"/>
    </source>
</evidence>
<proteinExistence type="inferred from homology"/>
<dbReference type="InterPro" id="IPR029510">
    <property type="entry name" value="Ald_DH_CS_GLU"/>
</dbReference>
<dbReference type="Gene3D" id="3.40.309.10">
    <property type="entry name" value="Aldehyde Dehydrogenase, Chain A, domain 2"/>
    <property type="match status" value="1"/>
</dbReference>
<dbReference type="InterPro" id="IPR016163">
    <property type="entry name" value="Ald_DH_C"/>
</dbReference>
<evidence type="ECO:0000256" key="1">
    <source>
        <dbReference type="ARBA" id="ARBA00009986"/>
    </source>
</evidence>
<organism evidence="7 8">
    <name type="scientific">Actinomycetospora aeridis</name>
    <dbReference type="NCBI Taxonomy" id="3129231"/>
    <lineage>
        <taxon>Bacteria</taxon>
        <taxon>Bacillati</taxon>
        <taxon>Actinomycetota</taxon>
        <taxon>Actinomycetes</taxon>
        <taxon>Pseudonocardiales</taxon>
        <taxon>Pseudonocardiaceae</taxon>
        <taxon>Actinomycetospora</taxon>
    </lineage>
</organism>
<dbReference type="EMBL" id="JBBEGL010000001">
    <property type="protein sequence ID" value="MEJ2885593.1"/>
    <property type="molecule type" value="Genomic_DNA"/>
</dbReference>
<accession>A0ABU8N1P3</accession>
<protein>
    <recommendedName>
        <fullName evidence="3">Aldehyde dehydrogenase</fullName>
    </recommendedName>
</protein>
<keyword evidence="2 3" id="KW-0560">Oxidoreductase</keyword>
<evidence type="ECO:0000256" key="4">
    <source>
        <dbReference type="PROSITE-ProRule" id="PRU10007"/>
    </source>
</evidence>
<dbReference type="RefSeq" id="WP_337712063.1">
    <property type="nucleotide sequence ID" value="NZ_JBBEGL010000001.1"/>
</dbReference>
<dbReference type="Gene3D" id="3.40.605.10">
    <property type="entry name" value="Aldehyde Dehydrogenase, Chain A, domain 1"/>
    <property type="match status" value="1"/>
</dbReference>
<comment type="caution">
    <text evidence="7">The sequence shown here is derived from an EMBL/GenBank/DDBJ whole genome shotgun (WGS) entry which is preliminary data.</text>
</comment>
<evidence type="ECO:0000256" key="5">
    <source>
        <dbReference type="RuleBase" id="RU003345"/>
    </source>
</evidence>
<dbReference type="PROSITE" id="PS00687">
    <property type="entry name" value="ALDEHYDE_DEHYDR_GLU"/>
    <property type="match status" value="1"/>
</dbReference>
<dbReference type="CDD" id="cd07099">
    <property type="entry name" value="ALDH_DDALDH"/>
    <property type="match status" value="1"/>
</dbReference>
<dbReference type="PANTHER" id="PTHR11699">
    <property type="entry name" value="ALDEHYDE DEHYDROGENASE-RELATED"/>
    <property type="match status" value="1"/>
</dbReference>
<feature type="domain" description="Aldehyde dehydrogenase" evidence="6">
    <location>
        <begin position="15"/>
        <end position="467"/>
    </location>
</feature>
<evidence type="ECO:0000256" key="2">
    <source>
        <dbReference type="ARBA" id="ARBA00023002"/>
    </source>
</evidence>